<evidence type="ECO:0000259" key="3">
    <source>
        <dbReference type="PROSITE" id="PS01031"/>
    </source>
</evidence>
<dbReference type="GO" id="GO:0051082">
    <property type="term" value="F:unfolded protein binding"/>
    <property type="evidence" value="ECO:0007669"/>
    <property type="project" value="TreeGrafter"/>
</dbReference>
<feature type="domain" description="SHSP" evidence="3">
    <location>
        <begin position="14"/>
        <end position="107"/>
    </location>
</feature>
<protein>
    <submittedName>
        <fullName evidence="4">Hsp20/alpha crystallin family protein</fullName>
    </submittedName>
</protein>
<accession>A0A0B1TJB2</accession>
<dbReference type="InterPro" id="IPR001436">
    <property type="entry name" value="Alpha-crystallin/sHSP_animal"/>
</dbReference>
<reference evidence="4 5" key="1">
    <citation type="submission" date="2014-03" db="EMBL/GenBank/DDBJ databases">
        <title>Draft genome of the hookworm Oesophagostomum dentatum.</title>
        <authorList>
            <person name="Mitreva M."/>
        </authorList>
    </citation>
    <scope>NUCLEOTIDE SEQUENCE [LARGE SCALE GENOMIC DNA]</scope>
    <source>
        <strain evidence="4 5">OD-Hann</strain>
    </source>
</reference>
<organism evidence="4 5">
    <name type="scientific">Oesophagostomum dentatum</name>
    <name type="common">Nodular worm</name>
    <dbReference type="NCBI Taxonomy" id="61180"/>
    <lineage>
        <taxon>Eukaryota</taxon>
        <taxon>Metazoa</taxon>
        <taxon>Ecdysozoa</taxon>
        <taxon>Nematoda</taxon>
        <taxon>Chromadorea</taxon>
        <taxon>Rhabditida</taxon>
        <taxon>Rhabditina</taxon>
        <taxon>Rhabditomorpha</taxon>
        <taxon>Strongyloidea</taxon>
        <taxon>Strongylidae</taxon>
        <taxon>Oesophagostomum</taxon>
    </lineage>
</organism>
<dbReference type="PROSITE" id="PS01031">
    <property type="entry name" value="SHSP"/>
    <property type="match status" value="1"/>
</dbReference>
<name>A0A0B1TJB2_OESDE</name>
<dbReference type="GO" id="GO:0042026">
    <property type="term" value="P:protein refolding"/>
    <property type="evidence" value="ECO:0007669"/>
    <property type="project" value="TreeGrafter"/>
</dbReference>
<proteinExistence type="inferred from homology"/>
<dbReference type="CDD" id="cd06526">
    <property type="entry name" value="metazoan_ACD"/>
    <property type="match status" value="1"/>
</dbReference>
<evidence type="ECO:0000313" key="5">
    <source>
        <dbReference type="Proteomes" id="UP000053660"/>
    </source>
</evidence>
<dbReference type="Gene3D" id="2.60.40.790">
    <property type="match status" value="1"/>
</dbReference>
<dbReference type="EMBL" id="KN549808">
    <property type="protein sequence ID" value="KHJ95922.1"/>
    <property type="molecule type" value="Genomic_DNA"/>
</dbReference>
<evidence type="ECO:0000256" key="2">
    <source>
        <dbReference type="RuleBase" id="RU003616"/>
    </source>
</evidence>
<sequence>MSVEVQHSSKYWDWPLQHNDEAVTVTDTATDFKVDLDAKPFGPKEIQVKTIGDLIEIQMDHERRGNDIMNVSRSITRCYKLPQNVDMKTLKSNLDDNGVLHISAKKK</sequence>
<keyword evidence="5" id="KW-1185">Reference proteome</keyword>
<dbReference type="PRINTS" id="PR00299">
    <property type="entry name" value="ACRYSTALLIN"/>
</dbReference>
<dbReference type="InterPro" id="IPR002068">
    <property type="entry name" value="A-crystallin/Hsp20_dom"/>
</dbReference>
<dbReference type="InterPro" id="IPR008978">
    <property type="entry name" value="HSP20-like_chaperone"/>
</dbReference>
<dbReference type="SUPFAM" id="SSF49764">
    <property type="entry name" value="HSP20-like chaperones"/>
    <property type="match status" value="1"/>
</dbReference>
<comment type="similarity">
    <text evidence="1 2">Belongs to the small heat shock protein (HSP20) family.</text>
</comment>
<dbReference type="Pfam" id="PF00011">
    <property type="entry name" value="HSP20"/>
    <property type="match status" value="1"/>
</dbReference>
<dbReference type="Proteomes" id="UP000053660">
    <property type="component" value="Unassembled WGS sequence"/>
</dbReference>
<dbReference type="AlphaFoldDB" id="A0A0B1TJB2"/>
<evidence type="ECO:0000256" key="1">
    <source>
        <dbReference type="PROSITE-ProRule" id="PRU00285"/>
    </source>
</evidence>
<evidence type="ECO:0000313" key="4">
    <source>
        <dbReference type="EMBL" id="KHJ95922.1"/>
    </source>
</evidence>
<dbReference type="GO" id="GO:0005634">
    <property type="term" value="C:nucleus"/>
    <property type="evidence" value="ECO:0007669"/>
    <property type="project" value="TreeGrafter"/>
</dbReference>
<dbReference type="GO" id="GO:0009408">
    <property type="term" value="P:response to heat"/>
    <property type="evidence" value="ECO:0007669"/>
    <property type="project" value="TreeGrafter"/>
</dbReference>
<dbReference type="PANTHER" id="PTHR45640">
    <property type="entry name" value="HEAT SHOCK PROTEIN HSP-12.2-RELATED"/>
    <property type="match status" value="1"/>
</dbReference>
<dbReference type="PANTHER" id="PTHR45640:SF9">
    <property type="entry name" value="HEAT SHOCK PROTEIN 12.6"/>
    <property type="match status" value="1"/>
</dbReference>
<dbReference type="GO" id="GO:0005737">
    <property type="term" value="C:cytoplasm"/>
    <property type="evidence" value="ECO:0007669"/>
    <property type="project" value="TreeGrafter"/>
</dbReference>
<gene>
    <name evidence="4" type="ORF">OESDEN_04129</name>
</gene>
<dbReference type="OrthoDB" id="1431247at2759"/>